<keyword evidence="3" id="KW-1185">Reference proteome</keyword>
<proteinExistence type="predicted"/>
<evidence type="ECO:0000313" key="2">
    <source>
        <dbReference type="EMBL" id="CEI67616.1"/>
    </source>
</evidence>
<organism evidence="2 3">
    <name type="scientific">Fusarium venenatum</name>
    <dbReference type="NCBI Taxonomy" id="56646"/>
    <lineage>
        <taxon>Eukaryota</taxon>
        <taxon>Fungi</taxon>
        <taxon>Dikarya</taxon>
        <taxon>Ascomycota</taxon>
        <taxon>Pezizomycotina</taxon>
        <taxon>Sordariomycetes</taxon>
        <taxon>Hypocreomycetidae</taxon>
        <taxon>Hypocreales</taxon>
        <taxon>Nectriaceae</taxon>
        <taxon>Fusarium</taxon>
    </lineage>
</organism>
<protein>
    <submittedName>
        <fullName evidence="2">Uncharacterized protein</fullName>
    </submittedName>
</protein>
<accession>A0A2L2TU34</accession>
<reference evidence="3" key="1">
    <citation type="submission" date="2014-10" db="EMBL/GenBank/DDBJ databases">
        <authorList>
            <person name="King R."/>
        </authorList>
    </citation>
    <scope>NUCLEOTIDE SEQUENCE [LARGE SCALE GENOMIC DNA]</scope>
    <source>
        <strain evidence="3">A3/5</strain>
    </source>
</reference>
<feature type="region of interest" description="Disordered" evidence="1">
    <location>
        <begin position="1"/>
        <end position="30"/>
    </location>
</feature>
<dbReference type="EMBL" id="LN649229">
    <property type="protein sequence ID" value="CEI67616.1"/>
    <property type="molecule type" value="Genomic_DNA"/>
</dbReference>
<name>A0A2L2TU34_9HYPO</name>
<dbReference type="Proteomes" id="UP000245910">
    <property type="component" value="Chromosome I"/>
</dbReference>
<dbReference type="AlphaFoldDB" id="A0A2L2TU34"/>
<evidence type="ECO:0000313" key="3">
    <source>
        <dbReference type="Proteomes" id="UP000245910"/>
    </source>
</evidence>
<evidence type="ECO:0000256" key="1">
    <source>
        <dbReference type="SAM" id="MobiDB-lite"/>
    </source>
</evidence>
<sequence length="112" mass="13022">MNEYNNLLDSVMTHQERPEPEESQIQSVRNRVDGKRPVYSEITFLVDWSDLKRARPTIEKGGLENMLARYSTWPCFHAIYEDTSARSSDPRWLRLDNCAIAAWGTREPGLHV</sequence>